<protein>
    <recommendedName>
        <fullName evidence="14">Virulence sensor protein BvgS</fullName>
        <ecNumber evidence="3">2.7.13.3</ecNumber>
    </recommendedName>
</protein>
<name>N6ZTL3_9RHOO</name>
<dbReference type="GO" id="GO:0016020">
    <property type="term" value="C:membrane"/>
    <property type="evidence" value="ECO:0007669"/>
    <property type="project" value="UniProtKB-SubCell"/>
</dbReference>
<evidence type="ECO:0000256" key="8">
    <source>
        <dbReference type="ARBA" id="ARBA00022777"/>
    </source>
</evidence>
<dbReference type="PRINTS" id="PR00344">
    <property type="entry name" value="BCTRLSENSOR"/>
</dbReference>
<feature type="coiled-coil region" evidence="15">
    <location>
        <begin position="374"/>
        <end position="401"/>
    </location>
</feature>
<dbReference type="InterPro" id="IPR036097">
    <property type="entry name" value="HisK_dim/P_sf"/>
</dbReference>
<proteinExistence type="predicted"/>
<evidence type="ECO:0000256" key="13">
    <source>
        <dbReference type="ARBA" id="ARBA00058004"/>
    </source>
</evidence>
<dbReference type="Gene3D" id="3.30.565.10">
    <property type="entry name" value="Histidine kinase-like ATPase, C-terminal domain"/>
    <property type="match status" value="1"/>
</dbReference>
<dbReference type="InterPro" id="IPR035965">
    <property type="entry name" value="PAS-like_dom_sf"/>
</dbReference>
<evidence type="ECO:0000256" key="11">
    <source>
        <dbReference type="ARBA" id="ARBA00023012"/>
    </source>
</evidence>
<dbReference type="PROSITE" id="PS50113">
    <property type="entry name" value="PAC"/>
    <property type="match status" value="2"/>
</dbReference>
<keyword evidence="11" id="KW-0902">Two-component regulatory system</keyword>
<evidence type="ECO:0000259" key="16">
    <source>
        <dbReference type="PROSITE" id="PS50109"/>
    </source>
</evidence>
<evidence type="ECO:0000313" key="19">
    <source>
        <dbReference type="EMBL" id="ENO97827.1"/>
    </source>
</evidence>
<comment type="caution">
    <text evidence="19">The sequence shown here is derived from an EMBL/GenBank/DDBJ whole genome shotgun (WGS) entry which is preliminary data.</text>
</comment>
<dbReference type="Pfam" id="PF08448">
    <property type="entry name" value="PAS_4"/>
    <property type="match status" value="2"/>
</dbReference>
<dbReference type="SUPFAM" id="SSF47384">
    <property type="entry name" value="Homodimeric domain of signal transducing histidine kinase"/>
    <property type="match status" value="1"/>
</dbReference>
<keyword evidence="10" id="KW-1133">Transmembrane helix</keyword>
<feature type="domain" description="PAS" evidence="17">
    <location>
        <begin position="17"/>
        <end position="89"/>
    </location>
</feature>
<dbReference type="PROSITE" id="PS50112">
    <property type="entry name" value="PAS"/>
    <property type="match status" value="2"/>
</dbReference>
<dbReference type="EMBL" id="AMXF01000030">
    <property type="protein sequence ID" value="ENO97827.1"/>
    <property type="molecule type" value="Genomic_DNA"/>
</dbReference>
<evidence type="ECO:0000256" key="2">
    <source>
        <dbReference type="ARBA" id="ARBA00004370"/>
    </source>
</evidence>
<sequence>MNLPPPSPTRPSTSIPARAGIDFFIDACPFAIIEWSRDLRILRWSPEAERVFGWHAAEVLGKRPDEWRFTHPDDADGVKRTIGQAITRSTPPPPVIGRNYTRDGRLLHCEWHNRANRDADGRLVSLLSFAKDLTLQVHAERALGVSEARYAAIFRNSHAVMLIIDPESLELVDANPAAEAFYGWPLATLRRMRISDINLLPSERIRAEMQAAHAAARFRFDFRHRRADGSIRDVEVYSGPILHESRILLFSIVHDVSARKEAEATLRKLSSAVEESPESIVITNLAGDIEYVNESFVRKSHYRPEEVLGRNPRILQSGKTPRSTYEDMWRTLTTGQAWTGVLHNRNKDGEEYYERAHIVPIHDNAGKPTHYVAIKEDITAARRMEAELDDYRERLEHLVETRTRELSEALAAAEAANRAKSDFLATMSHEIRTPMNGVAGLVDVLAHSALDDEQAEMVDIMRDSAATLLHLIDDILDFSKIESGHLELDLHPASLVELVERVGDTLQPVAQKRGVALEVFVDPDLPEQVLTDGLRVQQILTNLAGNAIKFSSGDGRRGRVDLRASRGADGRLALSVRDNGIGMSAEVVQRLFQPFSQAETSTTRRFGGTGLGLAISRRLADLLGGEITVDSRPGAGACFTLALALAPVRADEHPRPQALAGVLCILAIADSRLVADWGSYLAHAGARVKRAPGSEQALQFLAAAAHEAVLLVDRPLA</sequence>
<feature type="domain" description="PAC" evidence="18">
    <location>
        <begin position="336"/>
        <end position="390"/>
    </location>
</feature>
<dbReference type="InterPro" id="IPR003661">
    <property type="entry name" value="HisK_dim/P_dom"/>
</dbReference>
<dbReference type="InterPro" id="IPR001610">
    <property type="entry name" value="PAC"/>
</dbReference>
<evidence type="ECO:0000256" key="5">
    <source>
        <dbReference type="ARBA" id="ARBA00022679"/>
    </source>
</evidence>
<evidence type="ECO:0000256" key="12">
    <source>
        <dbReference type="ARBA" id="ARBA00023136"/>
    </source>
</evidence>
<dbReference type="Gene3D" id="1.10.287.130">
    <property type="match status" value="1"/>
</dbReference>
<dbReference type="Proteomes" id="UP000013047">
    <property type="component" value="Unassembled WGS sequence"/>
</dbReference>
<organism evidence="19 20">
    <name type="scientific">Thauera phenylacetica B4P</name>
    <dbReference type="NCBI Taxonomy" id="1234382"/>
    <lineage>
        <taxon>Bacteria</taxon>
        <taxon>Pseudomonadati</taxon>
        <taxon>Pseudomonadota</taxon>
        <taxon>Betaproteobacteria</taxon>
        <taxon>Rhodocyclales</taxon>
        <taxon>Zoogloeaceae</taxon>
        <taxon>Thauera</taxon>
    </lineage>
</organism>
<dbReference type="FunFam" id="3.30.565.10:FF:000010">
    <property type="entry name" value="Sensor histidine kinase RcsC"/>
    <property type="match status" value="1"/>
</dbReference>
<dbReference type="GO" id="GO:0005524">
    <property type="term" value="F:ATP binding"/>
    <property type="evidence" value="ECO:0007669"/>
    <property type="project" value="UniProtKB-KW"/>
</dbReference>
<dbReference type="InterPro" id="IPR013656">
    <property type="entry name" value="PAS_4"/>
</dbReference>
<dbReference type="InterPro" id="IPR036890">
    <property type="entry name" value="HATPase_C_sf"/>
</dbReference>
<evidence type="ECO:0000256" key="3">
    <source>
        <dbReference type="ARBA" id="ARBA00012438"/>
    </source>
</evidence>
<dbReference type="RefSeq" id="WP_004359022.1">
    <property type="nucleotide sequence ID" value="NZ_AMXF01000030.1"/>
</dbReference>
<dbReference type="SUPFAM" id="SSF55874">
    <property type="entry name" value="ATPase domain of HSP90 chaperone/DNA topoisomerase II/histidine kinase"/>
    <property type="match status" value="1"/>
</dbReference>
<dbReference type="CDD" id="cd00130">
    <property type="entry name" value="PAS"/>
    <property type="match status" value="2"/>
</dbReference>
<keyword evidence="6" id="KW-0812">Transmembrane</keyword>
<evidence type="ECO:0000256" key="4">
    <source>
        <dbReference type="ARBA" id="ARBA00022553"/>
    </source>
</evidence>
<evidence type="ECO:0000256" key="15">
    <source>
        <dbReference type="SAM" id="Coils"/>
    </source>
</evidence>
<dbReference type="NCBIfam" id="TIGR00229">
    <property type="entry name" value="sensory_box"/>
    <property type="match status" value="3"/>
</dbReference>
<keyword evidence="12" id="KW-0472">Membrane</keyword>
<evidence type="ECO:0000259" key="18">
    <source>
        <dbReference type="PROSITE" id="PS50113"/>
    </source>
</evidence>
<dbReference type="CDD" id="cd16922">
    <property type="entry name" value="HATPase_EvgS-ArcB-TorS-like"/>
    <property type="match status" value="1"/>
</dbReference>
<dbReference type="SMART" id="SM00086">
    <property type="entry name" value="PAC"/>
    <property type="match status" value="3"/>
</dbReference>
<dbReference type="Pfam" id="PF13426">
    <property type="entry name" value="PAS_9"/>
    <property type="match status" value="1"/>
</dbReference>
<dbReference type="AlphaFoldDB" id="N6ZTL3"/>
<evidence type="ECO:0000256" key="10">
    <source>
        <dbReference type="ARBA" id="ARBA00022989"/>
    </source>
</evidence>
<reference evidence="19 20" key="1">
    <citation type="submission" date="2012-09" db="EMBL/GenBank/DDBJ databases">
        <title>Draft Genome Sequences of 6 Strains from Genus Thauera.</title>
        <authorList>
            <person name="Liu B."/>
            <person name="Shapleigh J.P."/>
            <person name="Frostegard A.H."/>
        </authorList>
    </citation>
    <scope>NUCLEOTIDE SEQUENCE [LARGE SCALE GENOMIC DNA]</scope>
    <source>
        <strain evidence="19 20">B4P</strain>
    </source>
</reference>
<keyword evidence="7" id="KW-0547">Nucleotide-binding</keyword>
<dbReference type="SMART" id="SM00091">
    <property type="entry name" value="PAS"/>
    <property type="match status" value="3"/>
</dbReference>
<dbReference type="Gene3D" id="3.30.450.20">
    <property type="entry name" value="PAS domain"/>
    <property type="match status" value="3"/>
</dbReference>
<comment type="subcellular location">
    <subcellularLocation>
        <location evidence="2">Membrane</location>
    </subcellularLocation>
</comment>
<dbReference type="SMART" id="SM00387">
    <property type="entry name" value="HATPase_c"/>
    <property type="match status" value="1"/>
</dbReference>
<evidence type="ECO:0000256" key="7">
    <source>
        <dbReference type="ARBA" id="ARBA00022741"/>
    </source>
</evidence>
<evidence type="ECO:0000259" key="17">
    <source>
        <dbReference type="PROSITE" id="PS50112"/>
    </source>
</evidence>
<evidence type="ECO:0000256" key="6">
    <source>
        <dbReference type="ARBA" id="ARBA00022692"/>
    </source>
</evidence>
<dbReference type="EC" id="2.7.13.3" evidence="3"/>
<evidence type="ECO:0000256" key="14">
    <source>
        <dbReference type="ARBA" id="ARBA00070152"/>
    </source>
</evidence>
<dbReference type="InterPro" id="IPR000014">
    <property type="entry name" value="PAS"/>
</dbReference>
<comment type="catalytic activity">
    <reaction evidence="1">
        <text>ATP + protein L-histidine = ADP + protein N-phospho-L-histidine.</text>
        <dbReference type="EC" id="2.7.13.3"/>
    </reaction>
</comment>
<keyword evidence="15" id="KW-0175">Coiled coil</keyword>
<evidence type="ECO:0000256" key="9">
    <source>
        <dbReference type="ARBA" id="ARBA00022840"/>
    </source>
</evidence>
<accession>N6ZTL3</accession>
<dbReference type="PANTHER" id="PTHR43047:SF78">
    <property type="entry name" value="SENSORY_REGULATORY PROTEIN RPFC"/>
    <property type="match status" value="1"/>
</dbReference>
<keyword evidence="20" id="KW-1185">Reference proteome</keyword>
<feature type="non-terminal residue" evidence="19">
    <location>
        <position position="717"/>
    </location>
</feature>
<feature type="domain" description="PAC" evidence="18">
    <location>
        <begin position="218"/>
        <end position="268"/>
    </location>
</feature>
<dbReference type="InterPro" id="IPR003594">
    <property type="entry name" value="HATPase_dom"/>
</dbReference>
<dbReference type="SUPFAM" id="SSF55785">
    <property type="entry name" value="PYP-like sensor domain (PAS domain)"/>
    <property type="match status" value="3"/>
</dbReference>
<dbReference type="GO" id="GO:0000155">
    <property type="term" value="F:phosphorelay sensor kinase activity"/>
    <property type="evidence" value="ECO:0007669"/>
    <property type="project" value="InterPro"/>
</dbReference>
<dbReference type="PROSITE" id="PS50109">
    <property type="entry name" value="HIS_KIN"/>
    <property type="match status" value="1"/>
</dbReference>
<dbReference type="Pfam" id="PF00512">
    <property type="entry name" value="HisKA"/>
    <property type="match status" value="1"/>
</dbReference>
<evidence type="ECO:0000256" key="1">
    <source>
        <dbReference type="ARBA" id="ARBA00000085"/>
    </source>
</evidence>
<keyword evidence="8 19" id="KW-0418">Kinase</keyword>
<comment type="function">
    <text evidence="13">Member of the two-component regulatory system BvgS/BvgA. Phosphorylates BvgA via a four-step phosphorelay in response to environmental signals.</text>
</comment>
<dbReference type="Pfam" id="PF02518">
    <property type="entry name" value="HATPase_c"/>
    <property type="match status" value="1"/>
</dbReference>
<dbReference type="InterPro" id="IPR004358">
    <property type="entry name" value="Sig_transdc_His_kin-like_C"/>
</dbReference>
<dbReference type="InterPro" id="IPR005467">
    <property type="entry name" value="His_kinase_dom"/>
</dbReference>
<feature type="domain" description="Histidine kinase" evidence="16">
    <location>
        <begin position="426"/>
        <end position="647"/>
    </location>
</feature>
<feature type="domain" description="PAS" evidence="17">
    <location>
        <begin position="265"/>
        <end position="311"/>
    </location>
</feature>
<evidence type="ECO:0000313" key="20">
    <source>
        <dbReference type="Proteomes" id="UP000013047"/>
    </source>
</evidence>
<dbReference type="InterPro" id="IPR000700">
    <property type="entry name" value="PAS-assoc_C"/>
</dbReference>
<dbReference type="SMART" id="SM00388">
    <property type="entry name" value="HisKA"/>
    <property type="match status" value="1"/>
</dbReference>
<keyword evidence="4" id="KW-0597">Phosphoprotein</keyword>
<dbReference type="FunFam" id="1.10.287.130:FF:000004">
    <property type="entry name" value="Ethylene receptor 1"/>
    <property type="match status" value="1"/>
</dbReference>
<gene>
    <name evidence="19" type="ORF">C667_06786</name>
</gene>
<dbReference type="CDD" id="cd00082">
    <property type="entry name" value="HisKA"/>
    <property type="match status" value="1"/>
</dbReference>
<keyword evidence="9" id="KW-0067">ATP-binding</keyword>
<keyword evidence="5" id="KW-0808">Transferase</keyword>
<dbReference type="PANTHER" id="PTHR43047">
    <property type="entry name" value="TWO-COMPONENT HISTIDINE PROTEIN KINASE"/>
    <property type="match status" value="1"/>
</dbReference>